<protein>
    <submittedName>
        <fullName evidence="2">Uncharacterized protein</fullName>
    </submittedName>
</protein>
<keyword evidence="1" id="KW-0812">Transmembrane</keyword>
<organism evidence="2 3">
    <name type="scientific">Cohnella zeiphila</name>
    <dbReference type="NCBI Taxonomy" id="2761120"/>
    <lineage>
        <taxon>Bacteria</taxon>
        <taxon>Bacillati</taxon>
        <taxon>Bacillota</taxon>
        <taxon>Bacilli</taxon>
        <taxon>Bacillales</taxon>
        <taxon>Paenibacillaceae</taxon>
        <taxon>Cohnella</taxon>
    </lineage>
</organism>
<accession>A0A7X0SQL7</accession>
<feature type="transmembrane region" description="Helical" evidence="1">
    <location>
        <begin position="12"/>
        <end position="31"/>
    </location>
</feature>
<proteinExistence type="predicted"/>
<keyword evidence="1" id="KW-1133">Transmembrane helix</keyword>
<dbReference type="Proteomes" id="UP000564644">
    <property type="component" value="Unassembled WGS sequence"/>
</dbReference>
<feature type="transmembrane region" description="Helical" evidence="1">
    <location>
        <begin position="43"/>
        <end position="61"/>
    </location>
</feature>
<comment type="caution">
    <text evidence="2">The sequence shown here is derived from an EMBL/GenBank/DDBJ whole genome shotgun (WGS) entry which is preliminary data.</text>
</comment>
<dbReference type="EMBL" id="JACJVO010000032">
    <property type="protein sequence ID" value="MBB6734266.1"/>
    <property type="molecule type" value="Genomic_DNA"/>
</dbReference>
<keyword evidence="1" id="KW-0472">Membrane</keyword>
<gene>
    <name evidence="2" type="ORF">H7C18_25415</name>
</gene>
<evidence type="ECO:0000313" key="3">
    <source>
        <dbReference type="Proteomes" id="UP000564644"/>
    </source>
</evidence>
<dbReference type="RefSeq" id="WP_185131904.1">
    <property type="nucleotide sequence ID" value="NZ_JACJVO010000032.1"/>
</dbReference>
<reference evidence="2 3" key="1">
    <citation type="submission" date="2020-08" db="EMBL/GenBank/DDBJ databases">
        <title>Cohnella phylogeny.</title>
        <authorList>
            <person name="Dunlap C."/>
        </authorList>
    </citation>
    <scope>NUCLEOTIDE SEQUENCE [LARGE SCALE GENOMIC DNA]</scope>
    <source>
        <strain evidence="2 3">CBP 2801</strain>
    </source>
</reference>
<evidence type="ECO:0000313" key="2">
    <source>
        <dbReference type="EMBL" id="MBB6734266.1"/>
    </source>
</evidence>
<dbReference type="AlphaFoldDB" id="A0A7X0SQL7"/>
<name>A0A7X0SQL7_9BACL</name>
<evidence type="ECO:0000256" key="1">
    <source>
        <dbReference type="SAM" id="Phobius"/>
    </source>
</evidence>
<keyword evidence="3" id="KW-1185">Reference proteome</keyword>
<sequence length="87" mass="9661">MTIYRTWTASKTLLGLASVCLAIRCGLEWLVSRYALIESPLVLVAYIASFLACLIVATVLWVHSAHWLSGARILALLLLLSLLWSLF</sequence>
<feature type="transmembrane region" description="Helical" evidence="1">
    <location>
        <begin position="67"/>
        <end position="86"/>
    </location>
</feature>